<evidence type="ECO:0000256" key="2">
    <source>
        <dbReference type="SAM" id="Phobius"/>
    </source>
</evidence>
<reference evidence="3 4" key="1">
    <citation type="journal article" date="2013" name="Genome Announc.">
        <title>Genome sequences for three denitrifying bacterial strains isolated from a uranium- and nitrate-contaminated subsurface environment.</title>
        <authorList>
            <person name="Venkatramanan R."/>
            <person name="Prakash O."/>
            <person name="Woyke T."/>
            <person name="Chain P."/>
            <person name="Goodwin L.A."/>
            <person name="Watson D."/>
            <person name="Brooks S."/>
            <person name="Kostka J.E."/>
            <person name="Green S.J."/>
        </authorList>
    </citation>
    <scope>NUCLEOTIDE SEQUENCE [LARGE SCALE GENOMIC DNA]</scope>
    <source>
        <strain evidence="3 4">1NES1</strain>
    </source>
</reference>
<sequence length="76" mass="7715">MTTYGASSAQSAAWDSKDTSGAPTIGWFLRRSALWAAIVVAGIISACALYAIVTNAEATGRKTTPATTAPISPLGV</sequence>
<keyword evidence="2" id="KW-0472">Membrane</keyword>
<name>N0BAU4_9HYPH</name>
<dbReference type="HOGENOM" id="CLU_2649538_0_0_5"/>
<protein>
    <submittedName>
        <fullName evidence="3">Uncharacterized protein</fullName>
    </submittedName>
</protein>
<proteinExistence type="predicted"/>
<dbReference type="RefSeq" id="WP_015597676.1">
    <property type="nucleotide sequence ID" value="NC_021172.1"/>
</dbReference>
<keyword evidence="4" id="KW-1185">Reference proteome</keyword>
<evidence type="ECO:0000313" key="4">
    <source>
        <dbReference type="Proteomes" id="UP000005952"/>
    </source>
</evidence>
<dbReference type="EMBL" id="CP005587">
    <property type="protein sequence ID" value="AGK57641.1"/>
    <property type="molecule type" value="Genomic_DNA"/>
</dbReference>
<keyword evidence="2" id="KW-1133">Transmembrane helix</keyword>
<keyword evidence="2" id="KW-0812">Transmembrane</keyword>
<feature type="compositionally biased region" description="Polar residues" evidence="1">
    <location>
        <begin position="1"/>
        <end position="13"/>
    </location>
</feature>
<dbReference type="OrthoDB" id="7933711at2"/>
<organism evidence="3 4">
    <name type="scientific">Hyphomicrobium denitrificans 1NES1</name>
    <dbReference type="NCBI Taxonomy" id="670307"/>
    <lineage>
        <taxon>Bacteria</taxon>
        <taxon>Pseudomonadati</taxon>
        <taxon>Pseudomonadota</taxon>
        <taxon>Alphaproteobacteria</taxon>
        <taxon>Hyphomicrobiales</taxon>
        <taxon>Hyphomicrobiaceae</taxon>
        <taxon>Hyphomicrobium</taxon>
    </lineage>
</organism>
<dbReference type="Proteomes" id="UP000005952">
    <property type="component" value="Chromosome"/>
</dbReference>
<evidence type="ECO:0000256" key="1">
    <source>
        <dbReference type="SAM" id="MobiDB-lite"/>
    </source>
</evidence>
<evidence type="ECO:0000313" key="3">
    <source>
        <dbReference type="EMBL" id="AGK57641.1"/>
    </source>
</evidence>
<dbReference type="AlphaFoldDB" id="N0BAU4"/>
<gene>
    <name evidence="3" type="ORF">HYPDE_29833</name>
</gene>
<feature type="region of interest" description="Disordered" evidence="1">
    <location>
        <begin position="1"/>
        <end position="20"/>
    </location>
</feature>
<feature type="transmembrane region" description="Helical" evidence="2">
    <location>
        <begin position="33"/>
        <end position="53"/>
    </location>
</feature>
<dbReference type="KEGG" id="hdt:HYPDE_29833"/>
<accession>N0BAU4</accession>